<dbReference type="PROSITE" id="PS00894">
    <property type="entry name" value="HTH_DEOR_1"/>
    <property type="match status" value="1"/>
</dbReference>
<proteinExistence type="predicted"/>
<dbReference type="InterPro" id="IPR018356">
    <property type="entry name" value="Tscrpt_reg_HTH_DeoR_CS"/>
</dbReference>
<dbReference type="GO" id="GO:0003677">
    <property type="term" value="F:DNA binding"/>
    <property type="evidence" value="ECO:0007669"/>
    <property type="project" value="UniProtKB-KW"/>
</dbReference>
<keyword evidence="2" id="KW-0238">DNA-binding</keyword>
<name>A0A0E2D5U8_LEPIR</name>
<dbReference type="GO" id="GO:0003700">
    <property type="term" value="F:DNA-binding transcription factor activity"/>
    <property type="evidence" value="ECO:0007669"/>
    <property type="project" value="InterPro"/>
</dbReference>
<dbReference type="InterPro" id="IPR028349">
    <property type="entry name" value="PafC-like"/>
</dbReference>
<dbReference type="PANTHER" id="PTHR34580">
    <property type="match status" value="1"/>
</dbReference>
<dbReference type="Pfam" id="PF13280">
    <property type="entry name" value="WYL"/>
    <property type="match status" value="1"/>
</dbReference>
<dbReference type="InterPro" id="IPR051534">
    <property type="entry name" value="CBASS_pafABC_assoc_protein"/>
</dbReference>
<dbReference type="Gene3D" id="1.10.10.10">
    <property type="entry name" value="Winged helix-like DNA-binding domain superfamily/Winged helix DNA-binding domain"/>
    <property type="match status" value="1"/>
</dbReference>
<evidence type="ECO:0000256" key="1">
    <source>
        <dbReference type="ARBA" id="ARBA00023015"/>
    </source>
</evidence>
<gene>
    <name evidence="5" type="ORF">LEP1GSC105_0996</name>
</gene>
<dbReference type="Pfam" id="PF08279">
    <property type="entry name" value="HTH_11"/>
    <property type="match status" value="1"/>
</dbReference>
<evidence type="ECO:0000256" key="3">
    <source>
        <dbReference type="ARBA" id="ARBA00023163"/>
    </source>
</evidence>
<organism evidence="5 6">
    <name type="scientific">Leptospira interrogans str. UI 12758</name>
    <dbReference type="NCBI Taxonomy" id="1049938"/>
    <lineage>
        <taxon>Bacteria</taxon>
        <taxon>Pseudomonadati</taxon>
        <taxon>Spirochaetota</taxon>
        <taxon>Spirochaetia</taxon>
        <taxon>Leptospirales</taxon>
        <taxon>Leptospiraceae</taxon>
        <taxon>Leptospira</taxon>
    </lineage>
</organism>
<dbReference type="InterPro" id="IPR036388">
    <property type="entry name" value="WH-like_DNA-bd_sf"/>
</dbReference>
<dbReference type="InterPro" id="IPR001034">
    <property type="entry name" value="DeoR_HTH"/>
</dbReference>
<sequence>MRADRLLSILLQLQAKGRISSRDLAKKLEVSERTIHRDMEALSASGIPVFAERGSKGGWELSEGYRTNLTGMKKEEIFSMILTSSTRIASDLGRKKDLDSALMKFMASLPPAYQKEAEMVRQRIYVDGAGWSCSEEELPFLSLIQEAVWQGKKIVLRYKTDEESKKRNVSPLGLVAKGKIWYLVAKYEKEFRTFRVSRIVEAKLGDSFERPKRFDLEKYWKDSTQNFLSKIPSYPVRFKIHVSKIDFLKNILYIGILKYSKINKDWIEVIADLETREWALHHILGLGDSVVLWEPEELRESILISVRKILDSYSKNL</sequence>
<dbReference type="Proteomes" id="UP000001340">
    <property type="component" value="Unassembled WGS sequence"/>
</dbReference>
<comment type="caution">
    <text evidence="5">The sequence shown here is derived from an EMBL/GenBank/DDBJ whole genome shotgun (WGS) entry which is preliminary data.</text>
</comment>
<dbReference type="EMBL" id="AHNR02000029">
    <property type="protein sequence ID" value="EKR55425.1"/>
    <property type="molecule type" value="Genomic_DNA"/>
</dbReference>
<reference evidence="5 6" key="1">
    <citation type="submission" date="2012-10" db="EMBL/GenBank/DDBJ databases">
        <authorList>
            <person name="Harkins D.M."/>
            <person name="Durkin A.S."/>
            <person name="Brinkac L.M."/>
            <person name="Haft D.H."/>
            <person name="Selengut J.D."/>
            <person name="Sanka R."/>
            <person name="DePew J."/>
            <person name="Purushe J."/>
            <person name="Chanthongthip A."/>
            <person name="Lattana O."/>
            <person name="Phetsouvanh R."/>
            <person name="Newton P.N."/>
            <person name="Vinetz J.M."/>
            <person name="Sutton G.G."/>
            <person name="Nierman W.C."/>
            <person name="Fouts D.E."/>
        </authorList>
    </citation>
    <scope>NUCLEOTIDE SEQUENCE [LARGE SCALE GENOMIC DNA]</scope>
    <source>
        <strain evidence="5 6">UI 12758</strain>
    </source>
</reference>
<accession>A0A0E2D5U8</accession>
<dbReference type="AlphaFoldDB" id="A0A0E2D5U8"/>
<dbReference type="PROSITE" id="PS51000">
    <property type="entry name" value="HTH_DEOR_2"/>
    <property type="match status" value="1"/>
</dbReference>
<evidence type="ECO:0000313" key="6">
    <source>
        <dbReference type="Proteomes" id="UP000001340"/>
    </source>
</evidence>
<protein>
    <submittedName>
        <fullName evidence="5">WYL domain protein</fullName>
    </submittedName>
</protein>
<dbReference type="SUPFAM" id="SSF46785">
    <property type="entry name" value="Winged helix' DNA-binding domain"/>
    <property type="match status" value="1"/>
</dbReference>
<dbReference type="InterPro" id="IPR026881">
    <property type="entry name" value="WYL_dom"/>
</dbReference>
<dbReference type="PIRSF" id="PIRSF016838">
    <property type="entry name" value="PafC"/>
    <property type="match status" value="1"/>
</dbReference>
<evidence type="ECO:0000256" key="2">
    <source>
        <dbReference type="ARBA" id="ARBA00023125"/>
    </source>
</evidence>
<dbReference type="PANTHER" id="PTHR34580:SF1">
    <property type="entry name" value="PROTEIN PAFC"/>
    <property type="match status" value="1"/>
</dbReference>
<keyword evidence="3" id="KW-0804">Transcription</keyword>
<evidence type="ECO:0000259" key="4">
    <source>
        <dbReference type="PROSITE" id="PS51000"/>
    </source>
</evidence>
<dbReference type="InterPro" id="IPR013196">
    <property type="entry name" value="HTH_11"/>
</dbReference>
<feature type="domain" description="HTH deoR-type" evidence="4">
    <location>
        <begin position="2"/>
        <end position="57"/>
    </location>
</feature>
<dbReference type="PROSITE" id="PS52050">
    <property type="entry name" value="WYL"/>
    <property type="match status" value="1"/>
</dbReference>
<dbReference type="InterPro" id="IPR036390">
    <property type="entry name" value="WH_DNA-bd_sf"/>
</dbReference>
<evidence type="ECO:0000313" key="5">
    <source>
        <dbReference type="EMBL" id="EKR55425.1"/>
    </source>
</evidence>
<dbReference type="Pfam" id="PF25583">
    <property type="entry name" value="WCX"/>
    <property type="match status" value="1"/>
</dbReference>
<dbReference type="RefSeq" id="WP_001200921.1">
    <property type="nucleotide sequence ID" value="NZ_AHNR02000029.1"/>
</dbReference>
<keyword evidence="1" id="KW-0805">Transcription regulation</keyword>
<dbReference type="InterPro" id="IPR057727">
    <property type="entry name" value="WCX_dom"/>
</dbReference>